<evidence type="ECO:0000313" key="3">
    <source>
        <dbReference type="EMBL" id="OBZ86338.1"/>
    </source>
</evidence>
<dbReference type="EMBL" id="LUGH01001187">
    <property type="protein sequence ID" value="OBZ81486.1"/>
    <property type="molecule type" value="Genomic_DNA"/>
</dbReference>
<protein>
    <submittedName>
        <fullName evidence="2">Uncharacterized protein</fullName>
    </submittedName>
</protein>
<feature type="region of interest" description="Disordered" evidence="1">
    <location>
        <begin position="56"/>
        <end position="75"/>
    </location>
</feature>
<dbReference type="OrthoDB" id="2295068at2759"/>
<dbReference type="InParanoid" id="A0A1C7MYK0"/>
<sequence>MDSNYTHKHWTKNRLLVNADEWVDVLKIDESIKLPDNFDFTQLAEQQLQLKDLVNQSNKGPRKQRYDWKTNPMTT</sequence>
<name>A0A1C7MYK0_9FUNG</name>
<dbReference type="AlphaFoldDB" id="A0A1C7MYK0"/>
<evidence type="ECO:0000256" key="1">
    <source>
        <dbReference type="SAM" id="MobiDB-lite"/>
    </source>
</evidence>
<organism evidence="2 4">
    <name type="scientific">Choanephora cucurbitarum</name>
    <dbReference type="NCBI Taxonomy" id="101091"/>
    <lineage>
        <taxon>Eukaryota</taxon>
        <taxon>Fungi</taxon>
        <taxon>Fungi incertae sedis</taxon>
        <taxon>Mucoromycota</taxon>
        <taxon>Mucoromycotina</taxon>
        <taxon>Mucoromycetes</taxon>
        <taxon>Mucorales</taxon>
        <taxon>Mucorineae</taxon>
        <taxon>Choanephoraceae</taxon>
        <taxon>Choanephoroideae</taxon>
        <taxon>Choanephora</taxon>
    </lineage>
</organism>
<accession>A0A1C7MYK0</accession>
<evidence type="ECO:0000313" key="2">
    <source>
        <dbReference type="EMBL" id="OBZ81486.1"/>
    </source>
</evidence>
<keyword evidence="4" id="KW-1185">Reference proteome</keyword>
<comment type="caution">
    <text evidence="2">The sequence shown here is derived from an EMBL/GenBank/DDBJ whole genome shotgun (WGS) entry which is preliminary data.</text>
</comment>
<proteinExistence type="predicted"/>
<dbReference type="EMBL" id="LUGH01000308">
    <property type="protein sequence ID" value="OBZ86338.1"/>
    <property type="molecule type" value="Genomic_DNA"/>
</dbReference>
<reference evidence="2 4" key="1">
    <citation type="submission" date="2016-03" db="EMBL/GenBank/DDBJ databases">
        <title>Choanephora cucurbitarum.</title>
        <authorList>
            <person name="Min B."/>
            <person name="Park H."/>
            <person name="Park J.-H."/>
            <person name="Shin H.-D."/>
            <person name="Choi I.-G."/>
        </authorList>
    </citation>
    <scope>NUCLEOTIDE SEQUENCE [LARGE SCALE GENOMIC DNA]</scope>
    <source>
        <strain evidence="2 4">KUS-F28377</strain>
    </source>
</reference>
<evidence type="ECO:0000313" key="4">
    <source>
        <dbReference type="Proteomes" id="UP000093000"/>
    </source>
</evidence>
<dbReference type="Proteomes" id="UP000093000">
    <property type="component" value="Unassembled WGS sequence"/>
</dbReference>
<gene>
    <name evidence="3" type="ORF">A0J61_05611</name>
    <name evidence="2" type="ORF">A0J61_10463</name>
</gene>